<dbReference type="GeneID" id="36549493"/>
<keyword evidence="3" id="KW-1185">Reference proteome</keyword>
<dbReference type="Proteomes" id="UP000234254">
    <property type="component" value="Unassembled WGS sequence"/>
</dbReference>
<keyword evidence="1" id="KW-0472">Membrane</keyword>
<name>A0A2I1DDJ8_ASPC2</name>
<evidence type="ECO:0000313" key="2">
    <source>
        <dbReference type="EMBL" id="PKY07935.1"/>
    </source>
</evidence>
<feature type="transmembrane region" description="Helical" evidence="1">
    <location>
        <begin position="40"/>
        <end position="60"/>
    </location>
</feature>
<protein>
    <submittedName>
        <fullName evidence="2">Uncharacterized protein</fullName>
    </submittedName>
</protein>
<evidence type="ECO:0000256" key="1">
    <source>
        <dbReference type="SAM" id="Phobius"/>
    </source>
</evidence>
<keyword evidence="1" id="KW-0812">Transmembrane</keyword>
<dbReference type="RefSeq" id="XP_024696529.1">
    <property type="nucleotide sequence ID" value="XM_024841964.1"/>
</dbReference>
<dbReference type="VEuPathDB" id="FungiDB:P168DRAFT_4756"/>
<evidence type="ECO:0000313" key="3">
    <source>
        <dbReference type="Proteomes" id="UP000234254"/>
    </source>
</evidence>
<keyword evidence="1" id="KW-1133">Transmembrane helix</keyword>
<accession>A0A2I1DDJ8</accession>
<dbReference type="EMBL" id="MSFM01000001">
    <property type="protein sequence ID" value="PKY07935.1"/>
    <property type="molecule type" value="Genomic_DNA"/>
</dbReference>
<feature type="transmembrane region" description="Helical" evidence="1">
    <location>
        <begin position="12"/>
        <end position="33"/>
    </location>
</feature>
<proteinExistence type="predicted"/>
<dbReference type="AlphaFoldDB" id="A0A2I1DDJ8"/>
<comment type="caution">
    <text evidence="2">The sequence shown here is derived from an EMBL/GenBank/DDBJ whole genome shotgun (WGS) entry which is preliminary data.</text>
</comment>
<reference evidence="2" key="1">
    <citation type="submission" date="2016-12" db="EMBL/GenBank/DDBJ databases">
        <title>The genomes of Aspergillus section Nigri reveals drivers in fungal speciation.</title>
        <authorList>
            <consortium name="DOE Joint Genome Institute"/>
            <person name="Vesth T.C."/>
            <person name="Nybo J."/>
            <person name="Theobald S."/>
            <person name="Brandl J."/>
            <person name="Frisvad J.C."/>
            <person name="Nielsen K.F."/>
            <person name="Lyhne E.K."/>
            <person name="Kogle M.E."/>
            <person name="Kuo A."/>
            <person name="Riley R."/>
            <person name="Clum A."/>
            <person name="Nolan M."/>
            <person name="Lipzen A."/>
            <person name="Salamov A."/>
            <person name="Henrissat B."/>
            <person name="Wiebenga A."/>
            <person name="De vries R.P."/>
            <person name="Grigoriev I.V."/>
            <person name="Mortensen U.H."/>
            <person name="Andersen M.R."/>
            <person name="Baker S.E."/>
        </authorList>
    </citation>
    <scope>NUCLEOTIDE SEQUENCE</scope>
    <source>
        <strain evidence="2">IBT 28561</strain>
    </source>
</reference>
<organism evidence="2 3">
    <name type="scientific">Aspergillus campestris (strain IBT 28561)</name>
    <dbReference type="NCBI Taxonomy" id="1392248"/>
    <lineage>
        <taxon>Eukaryota</taxon>
        <taxon>Fungi</taxon>
        <taxon>Dikarya</taxon>
        <taxon>Ascomycota</taxon>
        <taxon>Pezizomycotina</taxon>
        <taxon>Eurotiomycetes</taxon>
        <taxon>Eurotiomycetidae</taxon>
        <taxon>Eurotiales</taxon>
        <taxon>Aspergillaceae</taxon>
        <taxon>Aspergillus</taxon>
        <taxon>Aspergillus subgen. Circumdati</taxon>
    </lineage>
</organism>
<sequence length="75" mass="8605">MIRPSGFPLWKIPPFLFPFVHSHFPLIGTLSLCPSMDDMVLFFLFIYFSCFVFGFFLFSLTLSGHSLHGKVGHFS</sequence>
<gene>
    <name evidence="2" type="ORF">P168DRAFT_4756</name>
</gene>